<evidence type="ECO:0000313" key="2">
    <source>
        <dbReference type="EMBL" id="KAK7230899.1"/>
    </source>
</evidence>
<organism evidence="2 3">
    <name type="scientific">Aureococcus anophagefferens</name>
    <name type="common">Harmful bloom alga</name>
    <dbReference type="NCBI Taxonomy" id="44056"/>
    <lineage>
        <taxon>Eukaryota</taxon>
        <taxon>Sar</taxon>
        <taxon>Stramenopiles</taxon>
        <taxon>Ochrophyta</taxon>
        <taxon>Pelagophyceae</taxon>
        <taxon>Pelagomonadales</taxon>
        <taxon>Pelagomonadaceae</taxon>
        <taxon>Aureococcus</taxon>
    </lineage>
</organism>
<accession>A0ABR1FHI5</accession>
<feature type="region of interest" description="Disordered" evidence="1">
    <location>
        <begin position="298"/>
        <end position="403"/>
    </location>
</feature>
<evidence type="ECO:0000256" key="1">
    <source>
        <dbReference type="SAM" id="MobiDB-lite"/>
    </source>
</evidence>
<protein>
    <submittedName>
        <fullName evidence="2">Uncharacterized protein</fullName>
    </submittedName>
</protein>
<feature type="compositionally biased region" description="Low complexity" evidence="1">
    <location>
        <begin position="188"/>
        <end position="204"/>
    </location>
</feature>
<reference evidence="2 3" key="1">
    <citation type="submission" date="2024-03" db="EMBL/GenBank/DDBJ databases">
        <title>Aureococcus anophagefferens CCMP1851 and Kratosvirus quantuckense: Draft genome of a second virus-susceptible host strain in the model system.</title>
        <authorList>
            <person name="Chase E."/>
            <person name="Truchon A.R."/>
            <person name="Schepens W."/>
            <person name="Wilhelm S.W."/>
        </authorList>
    </citation>
    <scope>NUCLEOTIDE SEQUENCE [LARGE SCALE GENOMIC DNA]</scope>
    <source>
        <strain evidence="2 3">CCMP1851</strain>
    </source>
</reference>
<feature type="compositionally biased region" description="Low complexity" evidence="1">
    <location>
        <begin position="357"/>
        <end position="368"/>
    </location>
</feature>
<comment type="caution">
    <text evidence="2">The sequence shown here is derived from an EMBL/GenBank/DDBJ whole genome shotgun (WGS) entry which is preliminary data.</text>
</comment>
<name>A0ABR1FHI5_AURAN</name>
<gene>
    <name evidence="2" type="ORF">SO694_00074188</name>
</gene>
<feature type="region of interest" description="Disordered" evidence="1">
    <location>
        <begin position="144"/>
        <end position="253"/>
    </location>
</feature>
<proteinExistence type="predicted"/>
<sequence>MLTPKNLINPAKTVVSWRSAAGVTDRRRTSGSRRGPFRSRGAPGSVAPRRAMTIYGPLGPAEVAGCSFAVKKGYLGLLAIHDAARRQGARALHEERARARAAKRVRAREVTEHQYILTYYHGQRPSPDDDRASEAATERWYHDRAGAAPAAAPRRSDRKPFRCSNAKGPSRDEMRRSATRATADDTRANATQCGGRAAPLATAARPRRRRRRRGGAGRARAPKRALSAGGGAGGRPPPAPPAAPGRWAPEAAKSAWLVQPPKVVQPFDMKADDCKQEHLWDEKLRAAGGGGAAASRAEAWANGATPPIPCAPKAREKRVDFAPPARLSSTRPNTPVAAGARRDAGRRRPQTAPSPTRGGAKAAARPPAFDLDGPAFVSPVRKPVGKARRGVFRSRSAPPRRRD</sequence>
<feature type="region of interest" description="Disordered" evidence="1">
    <location>
        <begin position="19"/>
        <end position="45"/>
    </location>
</feature>
<dbReference type="Proteomes" id="UP001363151">
    <property type="component" value="Unassembled WGS sequence"/>
</dbReference>
<dbReference type="EMBL" id="JBBJCI010000422">
    <property type="protein sequence ID" value="KAK7230899.1"/>
    <property type="molecule type" value="Genomic_DNA"/>
</dbReference>
<feature type="compositionally biased region" description="Basic and acidic residues" evidence="1">
    <location>
        <begin position="169"/>
        <end position="187"/>
    </location>
</feature>
<feature type="compositionally biased region" description="Basic residues" evidence="1">
    <location>
        <begin position="205"/>
        <end position="223"/>
    </location>
</feature>
<feature type="compositionally biased region" description="Basic residues" evidence="1">
    <location>
        <begin position="383"/>
        <end position="403"/>
    </location>
</feature>
<keyword evidence="3" id="KW-1185">Reference proteome</keyword>
<evidence type="ECO:0000313" key="3">
    <source>
        <dbReference type="Proteomes" id="UP001363151"/>
    </source>
</evidence>